<reference evidence="2" key="1">
    <citation type="submission" date="2021-05" db="EMBL/GenBank/DDBJ databases">
        <authorList>
            <person name="Arsene-Ploetze F."/>
        </authorList>
    </citation>
    <scope>NUCLEOTIDE SEQUENCE</scope>
    <source>
        <strain evidence="2">DSM 42138</strain>
    </source>
</reference>
<evidence type="ECO:0000313" key="2">
    <source>
        <dbReference type="EMBL" id="CAG6390790.1"/>
    </source>
</evidence>
<organism evidence="2 3">
    <name type="scientific">Actinacidiphila cocklensis</name>
    <dbReference type="NCBI Taxonomy" id="887465"/>
    <lineage>
        <taxon>Bacteria</taxon>
        <taxon>Bacillati</taxon>
        <taxon>Actinomycetota</taxon>
        <taxon>Actinomycetes</taxon>
        <taxon>Kitasatosporales</taxon>
        <taxon>Streptomycetaceae</taxon>
        <taxon>Actinacidiphila</taxon>
    </lineage>
</organism>
<keyword evidence="3" id="KW-1185">Reference proteome</keyword>
<dbReference type="Pfam" id="PF13191">
    <property type="entry name" value="AAA_16"/>
    <property type="match status" value="1"/>
</dbReference>
<evidence type="ECO:0000313" key="3">
    <source>
        <dbReference type="Proteomes" id="UP001152519"/>
    </source>
</evidence>
<dbReference type="EMBL" id="CAJSLV010000001">
    <property type="protein sequence ID" value="CAG6390790.1"/>
    <property type="molecule type" value="Genomic_DNA"/>
</dbReference>
<proteinExistence type="predicted"/>
<accession>A0A9W4GN16</accession>
<protein>
    <recommendedName>
        <fullName evidence="1">Orc1-like AAA ATPase domain-containing protein</fullName>
    </recommendedName>
</protein>
<sequence length="80" mass="7940">MNDMDPGGCPASTRLVGRDGDLSFIQSFFGNSEVQGAALLLSGEAGVGKTAVLDAVAAGAARGGARVLRAAGVQFEADIS</sequence>
<gene>
    <name evidence="2" type="ORF">SCOCK_10258</name>
</gene>
<dbReference type="InterPro" id="IPR041664">
    <property type="entry name" value="AAA_16"/>
</dbReference>
<name>A0A9W4GN16_9ACTN</name>
<comment type="caution">
    <text evidence="2">The sequence shown here is derived from an EMBL/GenBank/DDBJ whole genome shotgun (WGS) entry which is preliminary data.</text>
</comment>
<feature type="domain" description="Orc1-like AAA ATPase" evidence="1">
    <location>
        <begin position="14"/>
        <end position="77"/>
    </location>
</feature>
<dbReference type="AlphaFoldDB" id="A0A9W4GN16"/>
<dbReference type="InterPro" id="IPR027417">
    <property type="entry name" value="P-loop_NTPase"/>
</dbReference>
<dbReference type="SUPFAM" id="SSF52540">
    <property type="entry name" value="P-loop containing nucleoside triphosphate hydrolases"/>
    <property type="match status" value="1"/>
</dbReference>
<evidence type="ECO:0000259" key="1">
    <source>
        <dbReference type="Pfam" id="PF13191"/>
    </source>
</evidence>
<dbReference type="Proteomes" id="UP001152519">
    <property type="component" value="Unassembled WGS sequence"/>
</dbReference>